<sequence length="425" mass="46119">MSKSVQKTHCKLDACNDRICGILAKVNASGRYGATLLKDGKAAYAALKTHWKLVQWLAIKKPVAIELQSGSGCYVWTCGLCHVAVATYLTLDVHVCKAVLVPADLVPVVKAHTGHSCELCSQRVTLGRSHACKSLFLCTALYDFGGRVCDEGRLERVTEVAAAAAAVPGLHDNCAQLRRLNARVVAVVDVPGVLADVPDVAAATAAAQQPLVTVAWIAESQMAVSTQGLYLCSGRHLVYWGPRAPSRAQERLAGEGAAAFSDMQWLRRLCADKNVVGSFGGLIVRGFPFGGVAAMVNHKCAPTACVEHVMARRPCAAKHLQGQRGQEKLGQGQPGEGKQLGKPEQRPKKGKQQQQQQQEEELEWEEAPVLLMEVRDEHVGGLVEISYDYQAQTDKRSEAMRCRCTPDCTGWLVKYTVRPSKKKRS</sequence>
<evidence type="ECO:0008006" key="4">
    <source>
        <dbReference type="Google" id="ProtNLM"/>
    </source>
</evidence>
<accession>A0A835VRD7</accession>
<proteinExistence type="predicted"/>
<comment type="caution">
    <text evidence="2">The sequence shown here is derived from an EMBL/GenBank/DDBJ whole genome shotgun (WGS) entry which is preliminary data.</text>
</comment>
<organism evidence="2 3">
    <name type="scientific">Chlamydomonas schloesseri</name>
    <dbReference type="NCBI Taxonomy" id="2026947"/>
    <lineage>
        <taxon>Eukaryota</taxon>
        <taxon>Viridiplantae</taxon>
        <taxon>Chlorophyta</taxon>
        <taxon>core chlorophytes</taxon>
        <taxon>Chlorophyceae</taxon>
        <taxon>CS clade</taxon>
        <taxon>Chlamydomonadales</taxon>
        <taxon>Chlamydomonadaceae</taxon>
        <taxon>Chlamydomonas</taxon>
    </lineage>
</organism>
<evidence type="ECO:0000313" key="2">
    <source>
        <dbReference type="EMBL" id="KAG2426402.1"/>
    </source>
</evidence>
<dbReference type="AlphaFoldDB" id="A0A835VRD7"/>
<name>A0A835VRD7_9CHLO</name>
<evidence type="ECO:0000256" key="1">
    <source>
        <dbReference type="SAM" id="MobiDB-lite"/>
    </source>
</evidence>
<feature type="region of interest" description="Disordered" evidence="1">
    <location>
        <begin position="320"/>
        <end position="362"/>
    </location>
</feature>
<dbReference type="Gene3D" id="2.170.270.10">
    <property type="entry name" value="SET domain"/>
    <property type="match status" value="1"/>
</dbReference>
<gene>
    <name evidence="2" type="ORF">HYH02_014829</name>
</gene>
<evidence type="ECO:0000313" key="3">
    <source>
        <dbReference type="Proteomes" id="UP000613740"/>
    </source>
</evidence>
<reference evidence="2" key="1">
    <citation type="journal article" date="2020" name="bioRxiv">
        <title>Comparative genomics of Chlamydomonas.</title>
        <authorList>
            <person name="Craig R.J."/>
            <person name="Hasan A.R."/>
            <person name="Ness R.W."/>
            <person name="Keightley P.D."/>
        </authorList>
    </citation>
    <scope>NUCLEOTIDE SEQUENCE</scope>
    <source>
        <strain evidence="2">CCAP 11/173</strain>
    </source>
</reference>
<keyword evidence="3" id="KW-1185">Reference proteome</keyword>
<dbReference type="Proteomes" id="UP000613740">
    <property type="component" value="Unassembled WGS sequence"/>
</dbReference>
<dbReference type="InterPro" id="IPR046341">
    <property type="entry name" value="SET_dom_sf"/>
</dbReference>
<dbReference type="EMBL" id="JAEHOD010000107">
    <property type="protein sequence ID" value="KAG2426402.1"/>
    <property type="molecule type" value="Genomic_DNA"/>
</dbReference>
<protein>
    <recommendedName>
        <fullName evidence="4">SET domain-containing protein</fullName>
    </recommendedName>
</protein>